<reference evidence="2 3" key="1">
    <citation type="journal article" date="2011" name="Genome Biol.">
        <title>Comparative genome sequence analysis underscores mycoparasitism as the ancestral life style of Trichoderma.</title>
        <authorList>
            <person name="Kubicek C.P."/>
            <person name="Herrera-Estrella A."/>
            <person name="Seidl-Seiboth V."/>
            <person name="Martinez D.A."/>
            <person name="Druzhinina I.S."/>
            <person name="Thon M."/>
            <person name="Zeilinger S."/>
            <person name="Casas-Flores S."/>
            <person name="Horwitz B.A."/>
            <person name="Mukherjee P.K."/>
            <person name="Mukherjee M."/>
            <person name="Kredics L."/>
            <person name="Alcaraz L.D."/>
            <person name="Aerts A."/>
            <person name="Antal Z."/>
            <person name="Atanasova L."/>
            <person name="Cervantes-Badillo M.G."/>
            <person name="Challacombe J."/>
            <person name="Chertkov O."/>
            <person name="McCluskey K."/>
            <person name="Coulpier F."/>
            <person name="Deshpande N."/>
            <person name="von Doehren H."/>
            <person name="Ebbole D.J."/>
            <person name="Esquivel-Naranjo E.U."/>
            <person name="Fekete E."/>
            <person name="Flipphi M."/>
            <person name="Glaser F."/>
            <person name="Gomez-Rodriguez E.Y."/>
            <person name="Gruber S."/>
            <person name="Han C."/>
            <person name="Henrissat B."/>
            <person name="Hermosa R."/>
            <person name="Hernandez-Onate M."/>
            <person name="Karaffa L."/>
            <person name="Kosti I."/>
            <person name="Le Crom S."/>
            <person name="Lindquist E."/>
            <person name="Lucas S."/>
            <person name="Luebeck M."/>
            <person name="Luebeck P.S."/>
            <person name="Margeot A."/>
            <person name="Metz B."/>
            <person name="Misra M."/>
            <person name="Nevalainen H."/>
            <person name="Omann M."/>
            <person name="Packer N."/>
            <person name="Perrone G."/>
            <person name="Uresti-Rivera E.E."/>
            <person name="Salamov A."/>
            <person name="Schmoll M."/>
            <person name="Seiboth B."/>
            <person name="Shapiro H."/>
            <person name="Sukno S."/>
            <person name="Tamayo-Ramos J.A."/>
            <person name="Tisch D."/>
            <person name="Wiest A."/>
            <person name="Wilkinson H.H."/>
            <person name="Zhang M."/>
            <person name="Coutinho P.M."/>
            <person name="Kenerley C.M."/>
            <person name="Monte E."/>
            <person name="Baker S.E."/>
            <person name="Grigoriev I.V."/>
        </authorList>
    </citation>
    <scope>NUCLEOTIDE SEQUENCE [LARGE SCALE GENOMIC DNA]</scope>
    <source>
        <strain evidence="3">Gv29-8 / FGSC 10586</strain>
    </source>
</reference>
<sequence>MHKRVEEEERETRKNRRTKKNNPSTRLMNPGESFASSPLLLFFTIRGNQVMSDVPAGSFFFSSSFFCCCCMDSSWGGGGCKFGRLIKEGAGAWDKWCL</sequence>
<dbReference type="RefSeq" id="XP_013956669.1">
    <property type="nucleotide sequence ID" value="XM_014101194.1"/>
</dbReference>
<dbReference type="InParanoid" id="G9MTV1"/>
<comment type="caution">
    <text evidence="2">The sequence shown here is derived from an EMBL/GenBank/DDBJ whole genome shotgun (WGS) entry which is preliminary data.</text>
</comment>
<protein>
    <submittedName>
        <fullName evidence="2">Uncharacterized protein</fullName>
    </submittedName>
</protein>
<evidence type="ECO:0000313" key="2">
    <source>
        <dbReference type="EMBL" id="EHK22449.1"/>
    </source>
</evidence>
<organism evidence="2 3">
    <name type="scientific">Hypocrea virens (strain Gv29-8 / FGSC 10586)</name>
    <name type="common">Gliocladium virens</name>
    <name type="synonym">Trichoderma virens</name>
    <dbReference type="NCBI Taxonomy" id="413071"/>
    <lineage>
        <taxon>Eukaryota</taxon>
        <taxon>Fungi</taxon>
        <taxon>Dikarya</taxon>
        <taxon>Ascomycota</taxon>
        <taxon>Pezizomycotina</taxon>
        <taxon>Sordariomycetes</taxon>
        <taxon>Hypocreomycetidae</taxon>
        <taxon>Hypocreales</taxon>
        <taxon>Hypocreaceae</taxon>
        <taxon>Trichoderma</taxon>
    </lineage>
</organism>
<gene>
    <name evidence="2" type="ORF">TRIVIDRAFT_91475</name>
</gene>
<feature type="compositionally biased region" description="Basic and acidic residues" evidence="1">
    <location>
        <begin position="1"/>
        <end position="12"/>
    </location>
</feature>
<proteinExistence type="predicted"/>
<feature type="region of interest" description="Disordered" evidence="1">
    <location>
        <begin position="1"/>
        <end position="31"/>
    </location>
</feature>
<dbReference type="VEuPathDB" id="FungiDB:TRIVIDRAFT_179794"/>
<evidence type="ECO:0000256" key="1">
    <source>
        <dbReference type="SAM" id="MobiDB-lite"/>
    </source>
</evidence>
<keyword evidence="3" id="KW-1185">Reference proteome</keyword>
<dbReference type="EMBL" id="ABDF02000006">
    <property type="protein sequence ID" value="EHK22449.1"/>
    <property type="molecule type" value="Genomic_DNA"/>
</dbReference>
<accession>G9MTV1</accession>
<name>G9MTV1_HYPVG</name>
<dbReference type="HOGENOM" id="CLU_2333878_0_0_1"/>
<evidence type="ECO:0000313" key="3">
    <source>
        <dbReference type="Proteomes" id="UP000007115"/>
    </source>
</evidence>
<dbReference type="Proteomes" id="UP000007115">
    <property type="component" value="Unassembled WGS sequence"/>
</dbReference>
<dbReference type="AlphaFoldDB" id="G9MTV1"/>